<gene>
    <name evidence="2" type="ORF">DCHRY22_LOCUS6434</name>
</gene>
<proteinExistence type="predicted"/>
<comment type="caution">
    <text evidence="2">The sequence shown here is derived from an EMBL/GenBank/DDBJ whole genome shotgun (WGS) entry which is preliminary data.</text>
</comment>
<keyword evidence="3" id="KW-1185">Reference proteome</keyword>
<dbReference type="Proteomes" id="UP000789524">
    <property type="component" value="Unassembled WGS sequence"/>
</dbReference>
<evidence type="ECO:0000313" key="2">
    <source>
        <dbReference type="EMBL" id="CAG9565633.1"/>
    </source>
</evidence>
<name>A0A8J2QT41_9NEOP</name>
<reference evidence="2" key="1">
    <citation type="submission" date="2021-09" db="EMBL/GenBank/DDBJ databases">
        <authorList>
            <person name="Martin H S."/>
        </authorList>
    </citation>
    <scope>NUCLEOTIDE SEQUENCE</scope>
</reference>
<dbReference type="EMBL" id="CAKASE010000054">
    <property type="protein sequence ID" value="CAG9565633.1"/>
    <property type="molecule type" value="Genomic_DNA"/>
</dbReference>
<evidence type="ECO:0000256" key="1">
    <source>
        <dbReference type="SAM" id="MobiDB-lite"/>
    </source>
</evidence>
<feature type="compositionally biased region" description="Gly residues" evidence="1">
    <location>
        <begin position="12"/>
        <end position="27"/>
    </location>
</feature>
<sequence length="176" mass="18808">MKQIVDNEGVARGRGAGGTAGVRGGTAGPARGEGRGLQLYYGTLVVKFTVLHNQDTSEGNEAGNNGNAREFLLRTEPACTHSCALWIIIPICGIGNGQPNLDRSVCATSEGRVYVEGSADGVLHHSNGFHMISKQKYEIMVTIHAAQYRYETPRSPLASRQLITVAILPPELTHAP</sequence>
<feature type="region of interest" description="Disordered" evidence="1">
    <location>
        <begin position="1"/>
        <end position="29"/>
    </location>
</feature>
<protein>
    <submittedName>
        <fullName evidence="2">(African queen) hypothetical protein</fullName>
    </submittedName>
</protein>
<organism evidence="2 3">
    <name type="scientific">Danaus chrysippus</name>
    <name type="common">African queen</name>
    <dbReference type="NCBI Taxonomy" id="151541"/>
    <lineage>
        <taxon>Eukaryota</taxon>
        <taxon>Metazoa</taxon>
        <taxon>Ecdysozoa</taxon>
        <taxon>Arthropoda</taxon>
        <taxon>Hexapoda</taxon>
        <taxon>Insecta</taxon>
        <taxon>Pterygota</taxon>
        <taxon>Neoptera</taxon>
        <taxon>Endopterygota</taxon>
        <taxon>Lepidoptera</taxon>
        <taxon>Glossata</taxon>
        <taxon>Ditrysia</taxon>
        <taxon>Papilionoidea</taxon>
        <taxon>Nymphalidae</taxon>
        <taxon>Danainae</taxon>
        <taxon>Danaini</taxon>
        <taxon>Danaina</taxon>
        <taxon>Danaus</taxon>
        <taxon>Anosia</taxon>
    </lineage>
</organism>
<accession>A0A8J2QT41</accession>
<dbReference type="AlphaFoldDB" id="A0A8J2QT41"/>
<evidence type="ECO:0000313" key="3">
    <source>
        <dbReference type="Proteomes" id="UP000789524"/>
    </source>
</evidence>